<evidence type="ECO:0000313" key="3">
    <source>
        <dbReference type="Proteomes" id="UP000789396"/>
    </source>
</evidence>
<keyword evidence="3" id="KW-1185">Reference proteome</keyword>
<protein>
    <submittedName>
        <fullName evidence="2">2711_t:CDS:1</fullName>
    </submittedName>
</protein>
<organism evidence="2 3">
    <name type="scientific">Racocetra fulgida</name>
    <dbReference type="NCBI Taxonomy" id="60492"/>
    <lineage>
        <taxon>Eukaryota</taxon>
        <taxon>Fungi</taxon>
        <taxon>Fungi incertae sedis</taxon>
        <taxon>Mucoromycota</taxon>
        <taxon>Glomeromycotina</taxon>
        <taxon>Glomeromycetes</taxon>
        <taxon>Diversisporales</taxon>
        <taxon>Gigasporaceae</taxon>
        <taxon>Racocetra</taxon>
    </lineage>
</organism>
<evidence type="ECO:0000313" key="2">
    <source>
        <dbReference type="EMBL" id="CAG8791994.1"/>
    </source>
</evidence>
<gene>
    <name evidence="2" type="ORF">RFULGI_LOCUS16833</name>
</gene>
<feature type="non-terminal residue" evidence="2">
    <location>
        <position position="97"/>
    </location>
</feature>
<proteinExistence type="predicted"/>
<sequence length="97" mass="10974">DNSSDDLPEAEVSEETKKTLPETEIKIKILEDTKANDSKAQSLITVLSDDEPENFSDDEEFTNDNEEDGSFCGFTDDDDEGYYYDLNTGETYTKSEH</sequence>
<dbReference type="EMBL" id="CAJVPZ010062312">
    <property type="protein sequence ID" value="CAG8791994.1"/>
    <property type="molecule type" value="Genomic_DNA"/>
</dbReference>
<dbReference type="OrthoDB" id="2437156at2759"/>
<dbReference type="AlphaFoldDB" id="A0A9N9JQ20"/>
<evidence type="ECO:0000256" key="1">
    <source>
        <dbReference type="SAM" id="MobiDB-lite"/>
    </source>
</evidence>
<feature type="non-terminal residue" evidence="2">
    <location>
        <position position="1"/>
    </location>
</feature>
<dbReference type="Proteomes" id="UP000789396">
    <property type="component" value="Unassembled WGS sequence"/>
</dbReference>
<feature type="region of interest" description="Disordered" evidence="1">
    <location>
        <begin position="49"/>
        <end position="77"/>
    </location>
</feature>
<comment type="caution">
    <text evidence="2">The sequence shown here is derived from an EMBL/GenBank/DDBJ whole genome shotgun (WGS) entry which is preliminary data.</text>
</comment>
<name>A0A9N9JQ20_9GLOM</name>
<accession>A0A9N9JQ20</accession>
<reference evidence="2" key="1">
    <citation type="submission" date="2021-06" db="EMBL/GenBank/DDBJ databases">
        <authorList>
            <person name="Kallberg Y."/>
            <person name="Tangrot J."/>
            <person name="Rosling A."/>
        </authorList>
    </citation>
    <scope>NUCLEOTIDE SEQUENCE</scope>
    <source>
        <strain evidence="2">IN212</strain>
    </source>
</reference>